<reference evidence="2" key="1">
    <citation type="submission" date="2021-05" db="EMBL/GenBank/DDBJ databases">
        <authorList>
            <person name="Tigano A."/>
        </authorList>
    </citation>
    <scope>NUCLEOTIDE SEQUENCE</scope>
</reference>
<dbReference type="AlphaFoldDB" id="A0A8S4BUS4"/>
<keyword evidence="3" id="KW-1185">Reference proteome</keyword>
<protein>
    <submittedName>
        <fullName evidence="2">(Atlantic silverside) hypothetical protein</fullName>
    </submittedName>
</protein>
<accession>A0A8S4BUS4</accession>
<feature type="non-terminal residue" evidence="2">
    <location>
        <position position="421"/>
    </location>
</feature>
<gene>
    <name evidence="2" type="ORF">MMEN_LOCUS19750</name>
</gene>
<evidence type="ECO:0000313" key="3">
    <source>
        <dbReference type="Proteomes" id="UP000677803"/>
    </source>
</evidence>
<feature type="transmembrane region" description="Helical" evidence="1">
    <location>
        <begin position="238"/>
        <end position="261"/>
    </location>
</feature>
<dbReference type="Proteomes" id="UP000677803">
    <property type="component" value="Unassembled WGS sequence"/>
</dbReference>
<proteinExistence type="predicted"/>
<keyword evidence="1" id="KW-0812">Transmembrane</keyword>
<dbReference type="EMBL" id="CAJRST010038888">
    <property type="protein sequence ID" value="CAG6015676.1"/>
    <property type="molecule type" value="Genomic_DNA"/>
</dbReference>
<dbReference type="OrthoDB" id="10622396at2759"/>
<evidence type="ECO:0000313" key="2">
    <source>
        <dbReference type="EMBL" id="CAG6015676.1"/>
    </source>
</evidence>
<evidence type="ECO:0000256" key="1">
    <source>
        <dbReference type="SAM" id="Phobius"/>
    </source>
</evidence>
<sequence length="421" mass="44653">MPQNLVAVYTFLWESEQAWHHAPWQVEEQPGVRATCQLSPSEAPLGAVWPLAMLTIYTYQNLAGIFSADGKSDAMNGQSDGSCVGHGLASPVVVLHGDVERHQPGLLGAQTNQLINTRPLEVVPAPIKGAVVWIPGGCARAVADRSAGTLPVQQRAFLVGRAGSLSAGHHAQSCVTHAQATASLVRPELLARLVVAALVRAAARFGGHTGAGAEDVTFVTNTGLLTGTLTLLLFLREWAGWLAGAGTVFIVAVTLAFHCWIDFVFIHNHIHLPDIGDGCVSPVIVALCSLEVKVETIERVVVGVTPGPAGTLATPSNTVITTLRIVHQAWHLPAATEGNSPAGLSARRGGEVITGITIEITTESTSLTTVTFTKSDHKVVIPVVTDNRTAVMVTPYTFTVTRATYDTLRLPLFSFWARTSK</sequence>
<keyword evidence="1" id="KW-0472">Membrane</keyword>
<comment type="caution">
    <text evidence="2">The sequence shown here is derived from an EMBL/GenBank/DDBJ whole genome shotgun (WGS) entry which is preliminary data.</text>
</comment>
<keyword evidence="1" id="KW-1133">Transmembrane helix</keyword>
<organism evidence="2 3">
    <name type="scientific">Menidia menidia</name>
    <name type="common">Atlantic silverside</name>
    <dbReference type="NCBI Taxonomy" id="238744"/>
    <lineage>
        <taxon>Eukaryota</taxon>
        <taxon>Metazoa</taxon>
        <taxon>Chordata</taxon>
        <taxon>Craniata</taxon>
        <taxon>Vertebrata</taxon>
        <taxon>Euteleostomi</taxon>
        <taxon>Actinopterygii</taxon>
        <taxon>Neopterygii</taxon>
        <taxon>Teleostei</taxon>
        <taxon>Neoteleostei</taxon>
        <taxon>Acanthomorphata</taxon>
        <taxon>Ovalentaria</taxon>
        <taxon>Atherinomorphae</taxon>
        <taxon>Atheriniformes</taxon>
        <taxon>Atherinopsidae</taxon>
        <taxon>Menidiinae</taxon>
        <taxon>Menidia</taxon>
    </lineage>
</organism>
<name>A0A8S4BUS4_9TELE</name>